<accession>I4AQN6</accession>
<proteinExistence type="predicted"/>
<name>I4AQN6_BERLS</name>
<dbReference type="HOGENOM" id="CLU_154471_0_0_10"/>
<organism evidence="1 2">
    <name type="scientific">Bernardetia litoralis (strain ATCC 23117 / DSM 6794 / NBRC 15988 / NCIMB 1366 / Fx l1 / Sio-4)</name>
    <name type="common">Flexibacter litoralis</name>
    <dbReference type="NCBI Taxonomy" id="880071"/>
    <lineage>
        <taxon>Bacteria</taxon>
        <taxon>Pseudomonadati</taxon>
        <taxon>Bacteroidota</taxon>
        <taxon>Cytophagia</taxon>
        <taxon>Cytophagales</taxon>
        <taxon>Bernardetiaceae</taxon>
        <taxon>Bernardetia</taxon>
    </lineage>
</organism>
<dbReference type="STRING" id="880071.Fleli_3969"/>
<dbReference type="EMBL" id="CP003345">
    <property type="protein sequence ID" value="AFM06271.1"/>
    <property type="molecule type" value="Genomic_DNA"/>
</dbReference>
<gene>
    <name evidence="1" type="ordered locus">Fleli_3969</name>
</gene>
<dbReference type="eggNOG" id="COG2197">
    <property type="taxonomic scope" value="Bacteria"/>
</dbReference>
<protein>
    <submittedName>
        <fullName evidence="1">Uncharacterized protein</fullName>
    </submittedName>
</protein>
<keyword evidence="2" id="KW-1185">Reference proteome</keyword>
<evidence type="ECO:0000313" key="2">
    <source>
        <dbReference type="Proteomes" id="UP000006054"/>
    </source>
</evidence>
<evidence type="ECO:0000313" key="1">
    <source>
        <dbReference type="EMBL" id="AFM06271.1"/>
    </source>
</evidence>
<dbReference type="AlphaFoldDB" id="I4AQN6"/>
<dbReference type="KEGG" id="fli:Fleli_3969"/>
<dbReference type="RefSeq" id="WP_014799694.1">
    <property type="nucleotide sequence ID" value="NC_018018.1"/>
</dbReference>
<reference evidence="2" key="1">
    <citation type="submission" date="2012-06" db="EMBL/GenBank/DDBJ databases">
        <title>The complete genome of Flexibacter litoralis DSM 6794.</title>
        <authorList>
            <person name="Lucas S."/>
            <person name="Copeland A."/>
            <person name="Lapidus A."/>
            <person name="Glavina del Rio T."/>
            <person name="Dalin E."/>
            <person name="Tice H."/>
            <person name="Bruce D."/>
            <person name="Goodwin L."/>
            <person name="Pitluck S."/>
            <person name="Peters L."/>
            <person name="Ovchinnikova G."/>
            <person name="Lu M."/>
            <person name="Kyrpides N."/>
            <person name="Mavromatis K."/>
            <person name="Ivanova N."/>
            <person name="Brettin T."/>
            <person name="Detter J.C."/>
            <person name="Han C."/>
            <person name="Larimer F."/>
            <person name="Land M."/>
            <person name="Hauser L."/>
            <person name="Markowitz V."/>
            <person name="Cheng J.-F."/>
            <person name="Hugenholtz P."/>
            <person name="Woyke T."/>
            <person name="Wu D."/>
            <person name="Spring S."/>
            <person name="Lang E."/>
            <person name="Kopitz M."/>
            <person name="Brambilla E."/>
            <person name="Klenk H.-P."/>
            <person name="Eisen J.A."/>
        </authorList>
    </citation>
    <scope>NUCLEOTIDE SEQUENCE [LARGE SCALE GENOMIC DNA]</scope>
    <source>
        <strain evidence="2">ATCC 23117 / DSM 6794 / NBRC 15988 / NCIMB 1366 / Sio-4</strain>
    </source>
</reference>
<sequence length="148" mass="17542">MIIYESDYITIQYLEEHSLLERNWKPSSAEMNHEQFQHEMLQLLKGAEKYNPLLVLGDTKSFLYVILPDVQIWIDDTVYSQLGEHGVQKMAFVNSEDFFVQLSVEQSIEESNKDYEIRYFGNDEEAKIWLFDTNDSIEEENDDIEETE</sequence>
<dbReference type="OrthoDB" id="982103at2"/>
<dbReference type="Proteomes" id="UP000006054">
    <property type="component" value="Chromosome"/>
</dbReference>